<dbReference type="Gene3D" id="3.30.70.330">
    <property type="match status" value="1"/>
</dbReference>
<protein>
    <submittedName>
        <fullName evidence="5">Uncharacterized protein</fullName>
    </submittedName>
</protein>
<sequence length="546" mass="61756">MLKAAKNFIKSFTMAPKEPVFIHRVKIVNLPAHEIGSVKKLLQTFDLHRFKKAPKWEYAYMNFETEEAARAAMAKLQGVEFKKRVLSAEYSKVSEQVFRTRFETKKKSLEAVVDDSRAPAEKLADQVTPLHKVPYAEQIAKKHKLGFRYLNTLRKKVNALPELSDEGKAQIAWTNTLKDMDVELLDTIQSPLVNGYRTKCEFTIGRDLSGKKTVGFLLGLYRDGVTAVLNPDDCLHVSEKAKQVAKAMENYVNESEYDVYDRVEKLGVWRSIMTKTQRTGDIMVLIQMNTTDLTNDQVEQEKQKLICYWNKLKDQGQINTTTLMLQVWNGASNGITDKGTTEVLTGDGYVYEELLGCKFRISSNAFFQVNTPATELLYSKCAEWCNTNKKTTLLDLCCGTGTIGITMAKSVDRVVGIEMISEAIVDAKANALLNNITNAEYYASKVEEKIDIVVREKNESVIAVLDPPRNGVHTSVIRAVRESEQIEKVIFISCDVKQAMPNLIGLCRPTSNRFKGMPFKPSRAVSIDLFPHTDHCEMMIEFVRLK</sequence>
<evidence type="ECO:0000313" key="5">
    <source>
        <dbReference type="EMBL" id="KAG2236796.1"/>
    </source>
</evidence>
<comment type="similarity">
    <text evidence="4">Belongs to the class I-like SAM-binding methyltransferase superfamily. RNA M5U methyltransferase family.</text>
</comment>
<feature type="active site" description="Nucleophile" evidence="4">
    <location>
        <position position="494"/>
    </location>
</feature>
<dbReference type="InterPro" id="IPR010280">
    <property type="entry name" value="U5_MeTrfase_fam"/>
</dbReference>
<dbReference type="GO" id="GO:0006396">
    <property type="term" value="P:RNA processing"/>
    <property type="evidence" value="ECO:0007669"/>
    <property type="project" value="InterPro"/>
</dbReference>
<dbReference type="Pfam" id="PF05958">
    <property type="entry name" value="tRNA_U5-meth_tr"/>
    <property type="match status" value="1"/>
</dbReference>
<dbReference type="PROSITE" id="PS51687">
    <property type="entry name" value="SAM_MT_RNA_M5U"/>
    <property type="match status" value="1"/>
</dbReference>
<dbReference type="Gene3D" id="2.40.50.1070">
    <property type="match status" value="1"/>
</dbReference>
<dbReference type="InterPro" id="IPR029063">
    <property type="entry name" value="SAM-dependent_MTases_sf"/>
</dbReference>
<organism evidence="5 6">
    <name type="scientific">Thamnidium elegans</name>
    <dbReference type="NCBI Taxonomy" id="101142"/>
    <lineage>
        <taxon>Eukaryota</taxon>
        <taxon>Fungi</taxon>
        <taxon>Fungi incertae sedis</taxon>
        <taxon>Mucoromycota</taxon>
        <taxon>Mucoromycotina</taxon>
        <taxon>Mucoromycetes</taxon>
        <taxon>Mucorales</taxon>
        <taxon>Mucorineae</taxon>
        <taxon>Mucoraceae</taxon>
        <taxon>Thamnidium</taxon>
    </lineage>
</organism>
<feature type="binding site" evidence="4">
    <location>
        <position position="418"/>
    </location>
    <ligand>
        <name>S-adenosyl-L-methionine</name>
        <dbReference type="ChEBI" id="CHEBI:59789"/>
    </ligand>
</feature>
<keyword evidence="1 4" id="KW-0489">Methyltransferase</keyword>
<dbReference type="EMBL" id="JAEPRE010000013">
    <property type="protein sequence ID" value="KAG2236796.1"/>
    <property type="molecule type" value="Genomic_DNA"/>
</dbReference>
<dbReference type="SUPFAM" id="SSF53335">
    <property type="entry name" value="S-adenosyl-L-methionine-dependent methyltransferases"/>
    <property type="match status" value="1"/>
</dbReference>
<dbReference type="GO" id="GO:0008173">
    <property type="term" value="F:RNA methyltransferase activity"/>
    <property type="evidence" value="ECO:0007669"/>
    <property type="project" value="InterPro"/>
</dbReference>
<dbReference type="Gene3D" id="3.40.50.150">
    <property type="entry name" value="Vaccinia Virus protein VP39"/>
    <property type="match status" value="1"/>
</dbReference>
<dbReference type="GO" id="GO:0003723">
    <property type="term" value="F:RNA binding"/>
    <property type="evidence" value="ECO:0007669"/>
    <property type="project" value="TreeGrafter"/>
</dbReference>
<dbReference type="InterPro" id="IPR045850">
    <property type="entry name" value="TRM2_met"/>
</dbReference>
<evidence type="ECO:0000256" key="4">
    <source>
        <dbReference type="PROSITE-ProRule" id="PRU01024"/>
    </source>
</evidence>
<reference evidence="5" key="1">
    <citation type="submission" date="2021-01" db="EMBL/GenBank/DDBJ databases">
        <title>Metabolic potential, ecology and presence of endohyphal bacteria is reflected in genomic diversity of Mucoromycotina.</title>
        <authorList>
            <person name="Muszewska A."/>
            <person name="Okrasinska A."/>
            <person name="Steczkiewicz K."/>
            <person name="Drgas O."/>
            <person name="Orlowska M."/>
            <person name="Perlinska-Lenart U."/>
            <person name="Aleksandrzak-Piekarczyk T."/>
            <person name="Szatraj K."/>
            <person name="Zielenkiewicz U."/>
            <person name="Pilsyk S."/>
            <person name="Malc E."/>
            <person name="Mieczkowski P."/>
            <person name="Kruszewska J.S."/>
            <person name="Biernat P."/>
            <person name="Pawlowska J."/>
        </authorList>
    </citation>
    <scope>NUCLEOTIDE SEQUENCE</scope>
    <source>
        <strain evidence="5">WA0000018081</strain>
    </source>
</reference>
<keyword evidence="6" id="KW-1185">Reference proteome</keyword>
<dbReference type="PANTHER" id="PTHR45904">
    <property type="entry name" value="TRNA (URACIL-5-)-METHYLTRANSFERASE"/>
    <property type="match status" value="1"/>
</dbReference>
<feature type="binding site" evidence="4">
    <location>
        <position position="466"/>
    </location>
    <ligand>
        <name>S-adenosyl-L-methionine</name>
        <dbReference type="ChEBI" id="CHEBI:59789"/>
    </ligand>
</feature>
<dbReference type="GO" id="GO:0032259">
    <property type="term" value="P:methylation"/>
    <property type="evidence" value="ECO:0007669"/>
    <property type="project" value="UniProtKB-KW"/>
</dbReference>
<accession>A0A8H7VW92</accession>
<evidence type="ECO:0000313" key="6">
    <source>
        <dbReference type="Proteomes" id="UP000613177"/>
    </source>
</evidence>
<gene>
    <name evidence="5" type="ORF">INT48_006980</name>
</gene>
<keyword evidence="2 4" id="KW-0808">Transferase</keyword>
<comment type="caution">
    <text evidence="4">Lacks conserved residue(s) required for the propagation of feature annotation.</text>
</comment>
<dbReference type="InterPro" id="IPR035979">
    <property type="entry name" value="RBD_domain_sf"/>
</dbReference>
<dbReference type="AlphaFoldDB" id="A0A8H7VW92"/>
<comment type="caution">
    <text evidence="5">The sequence shown here is derived from an EMBL/GenBank/DDBJ whole genome shotgun (WGS) entry which is preliminary data.</text>
</comment>
<evidence type="ECO:0000256" key="3">
    <source>
        <dbReference type="ARBA" id="ARBA00022691"/>
    </source>
</evidence>
<keyword evidence="3 4" id="KW-0949">S-adenosyl-L-methionine</keyword>
<proteinExistence type="inferred from homology"/>
<dbReference type="SUPFAM" id="SSF54928">
    <property type="entry name" value="RNA-binding domain, RBD"/>
    <property type="match status" value="1"/>
</dbReference>
<dbReference type="InterPro" id="IPR012677">
    <property type="entry name" value="Nucleotide-bd_a/b_plait_sf"/>
</dbReference>
<evidence type="ECO:0000256" key="1">
    <source>
        <dbReference type="ARBA" id="ARBA00022603"/>
    </source>
</evidence>
<name>A0A8H7VW92_9FUNG</name>
<dbReference type="CDD" id="cd02440">
    <property type="entry name" value="AdoMet_MTases"/>
    <property type="match status" value="1"/>
</dbReference>
<feature type="binding site" evidence="4">
    <location>
        <position position="368"/>
    </location>
    <ligand>
        <name>S-adenosyl-L-methionine</name>
        <dbReference type="ChEBI" id="CHEBI:59789"/>
    </ligand>
</feature>
<dbReference type="Proteomes" id="UP000613177">
    <property type="component" value="Unassembled WGS sequence"/>
</dbReference>
<evidence type="ECO:0000256" key="2">
    <source>
        <dbReference type="ARBA" id="ARBA00022679"/>
    </source>
</evidence>
<dbReference type="PANTHER" id="PTHR45904:SF2">
    <property type="entry name" value="TRNA (URACIL-5-)-METHYLTRANSFERASE HOMOLOG A"/>
    <property type="match status" value="1"/>
</dbReference>